<dbReference type="GO" id="GO:0046677">
    <property type="term" value="P:response to antibiotic"/>
    <property type="evidence" value="ECO:0007669"/>
    <property type="project" value="UniProtKB-KW"/>
</dbReference>
<comment type="caution">
    <text evidence="5">The sequence shown here is derived from an EMBL/GenBank/DDBJ whole genome shotgun (WGS) entry which is preliminary data.</text>
</comment>
<proteinExistence type="inferred from homology"/>
<dbReference type="EMBL" id="AYSO01000017">
    <property type="protein sequence ID" value="KIE46055.1"/>
    <property type="molecule type" value="Genomic_DNA"/>
</dbReference>
<dbReference type="Pfam" id="PF02522">
    <property type="entry name" value="Antibiotic_NAT"/>
    <property type="match status" value="1"/>
</dbReference>
<evidence type="ECO:0000313" key="5">
    <source>
        <dbReference type="EMBL" id="KIE46055.1"/>
    </source>
</evidence>
<organism evidence="5 6">
    <name type="scientific">Clostridium argentinense CDC 2741</name>
    <dbReference type="NCBI Taxonomy" id="1418104"/>
    <lineage>
        <taxon>Bacteria</taxon>
        <taxon>Bacillati</taxon>
        <taxon>Bacillota</taxon>
        <taxon>Clostridia</taxon>
        <taxon>Eubacteriales</taxon>
        <taxon>Clostridiaceae</taxon>
        <taxon>Clostridium</taxon>
    </lineage>
</organism>
<evidence type="ECO:0000256" key="1">
    <source>
        <dbReference type="ARBA" id="ARBA00006383"/>
    </source>
</evidence>
<sequence length="274" mass="31022">MREGIIIENTNTINTIESLKKDLATLGLKKGMTVIVHSSLSSIGWVCGGAVSVIKSLMDIITEEGNIIMPAQTGDYSEPCYWGNPPVPEQWYEIIRETMPVFDKHVTPTRGMGRIAEVFRSFPNVLRSDHPQASFTAWGKDSEYIIKVHNLEDSLGETSPLGKVYNINGYVLLLGVPYENNTSFHLSEYKSNVRMYTELAAPILENGKRVWKTFRDIDLDSEDFNSIGIEFEKNCNVSRGLVGQAESRLFHQKTSVDFATEWFKRNRGHRNLLK</sequence>
<evidence type="ECO:0000256" key="2">
    <source>
        <dbReference type="ARBA" id="ARBA00022679"/>
    </source>
</evidence>
<dbReference type="RefSeq" id="WP_039633960.1">
    <property type="nucleotide sequence ID" value="NZ_AYSO01000017.1"/>
</dbReference>
<dbReference type="InterPro" id="IPR028345">
    <property type="entry name" value="Antibiotic_NAT-like"/>
</dbReference>
<dbReference type="AlphaFoldDB" id="A0A0C1UFA8"/>
<keyword evidence="4" id="KW-0046">Antibiotic resistance</keyword>
<dbReference type="SUPFAM" id="SSF110710">
    <property type="entry name" value="TTHA0583/YokD-like"/>
    <property type="match status" value="1"/>
</dbReference>
<keyword evidence="2 4" id="KW-0808">Transferase</keyword>
<protein>
    <recommendedName>
        <fullName evidence="4">Aminoglycoside N(3)-acetyltransferase</fullName>
        <ecNumber evidence="4">2.3.1.-</ecNumber>
    </recommendedName>
</protein>
<keyword evidence="6" id="KW-1185">Reference proteome</keyword>
<dbReference type="OrthoDB" id="7330654at2"/>
<name>A0A0C1UFA8_9CLOT</name>
<evidence type="ECO:0000256" key="3">
    <source>
        <dbReference type="ARBA" id="ARBA00023315"/>
    </source>
</evidence>
<dbReference type="STRING" id="29341.RSJ17_15550"/>
<comment type="catalytic activity">
    <reaction evidence="4">
        <text>a 2-deoxystreptamine antibiotic + acetyl-CoA = an N(3)-acetyl-2-deoxystreptamine antibiotic + CoA + H(+)</text>
        <dbReference type="Rhea" id="RHEA:12665"/>
        <dbReference type="ChEBI" id="CHEBI:15378"/>
        <dbReference type="ChEBI" id="CHEBI:57287"/>
        <dbReference type="ChEBI" id="CHEBI:57288"/>
        <dbReference type="ChEBI" id="CHEBI:57921"/>
        <dbReference type="ChEBI" id="CHEBI:77452"/>
        <dbReference type="EC" id="2.3.1.81"/>
    </reaction>
</comment>
<reference evidence="5 6" key="1">
    <citation type="journal article" date="2015" name="Infect. Genet. Evol.">
        <title>Genomic sequences of six botulinum neurotoxin-producing strains representing three clostridial species illustrate the mobility and diversity of botulinum neurotoxin genes.</title>
        <authorList>
            <person name="Smith T.J."/>
            <person name="Hill K.K."/>
            <person name="Xie G."/>
            <person name="Foley B.T."/>
            <person name="Williamson C.H."/>
            <person name="Foster J.T."/>
            <person name="Johnson S.L."/>
            <person name="Chertkov O."/>
            <person name="Teshima H."/>
            <person name="Gibbons H.S."/>
            <person name="Johnsky L.A."/>
            <person name="Karavis M.A."/>
            <person name="Smith L.A."/>
        </authorList>
    </citation>
    <scope>NUCLEOTIDE SEQUENCE [LARGE SCALE GENOMIC DNA]</scope>
    <source>
        <strain evidence="5 6">CDC 2741</strain>
    </source>
</reference>
<dbReference type="GO" id="GO:0046353">
    <property type="term" value="F:aminoglycoside 3-N-acetyltransferase activity"/>
    <property type="evidence" value="ECO:0007669"/>
    <property type="project" value="UniProtKB-EC"/>
</dbReference>
<evidence type="ECO:0000256" key="4">
    <source>
        <dbReference type="RuleBase" id="RU365031"/>
    </source>
</evidence>
<dbReference type="Proteomes" id="UP000031366">
    <property type="component" value="Unassembled WGS sequence"/>
</dbReference>
<keyword evidence="3 4" id="KW-0012">Acyltransferase</keyword>
<dbReference type="PANTHER" id="PTHR11104">
    <property type="entry name" value="AMINOGLYCOSIDE N3-ACETYLTRANSFERASE"/>
    <property type="match status" value="1"/>
</dbReference>
<accession>A0A0C1UFA8</accession>
<evidence type="ECO:0000313" key="6">
    <source>
        <dbReference type="Proteomes" id="UP000031366"/>
    </source>
</evidence>
<gene>
    <name evidence="5" type="primary">yokD</name>
    <name evidence="5" type="ORF">U732_1994</name>
</gene>
<dbReference type="InterPro" id="IPR003679">
    <property type="entry name" value="Amioglycoside_AcTrfase"/>
</dbReference>
<dbReference type="PANTHER" id="PTHR11104:SF0">
    <property type="entry name" value="SPBETA PROPHAGE-DERIVED AMINOGLYCOSIDE N(3')-ACETYLTRANSFERASE-LIKE PROTEIN YOKD"/>
    <property type="match status" value="1"/>
</dbReference>
<comment type="similarity">
    <text evidence="1 4">Belongs to the antibiotic N-acetyltransferase family.</text>
</comment>
<dbReference type="EC" id="2.3.1.-" evidence="4"/>